<dbReference type="EC" id="3.1.3.18" evidence="4"/>
<protein>
    <recommendedName>
        <fullName evidence="4">phosphoglycolate phosphatase</fullName>
        <ecNumber evidence="4">3.1.3.18</ecNumber>
    </recommendedName>
</protein>
<evidence type="ECO:0000256" key="4">
    <source>
        <dbReference type="ARBA" id="ARBA00013078"/>
    </source>
</evidence>
<dbReference type="SFLD" id="SFLDS00003">
    <property type="entry name" value="Haloacid_Dehalogenase"/>
    <property type="match status" value="1"/>
</dbReference>
<evidence type="ECO:0000256" key="1">
    <source>
        <dbReference type="ARBA" id="ARBA00000830"/>
    </source>
</evidence>
<dbReference type="InterPro" id="IPR036412">
    <property type="entry name" value="HAD-like_sf"/>
</dbReference>
<dbReference type="SFLD" id="SFLDG01129">
    <property type="entry name" value="C1.5:_HAD__Beta-PGM__Phosphata"/>
    <property type="match status" value="1"/>
</dbReference>
<dbReference type="Gene3D" id="3.40.50.1000">
    <property type="entry name" value="HAD superfamily/HAD-like"/>
    <property type="match status" value="1"/>
</dbReference>
<dbReference type="STRING" id="1184151.AW736_17760"/>
<evidence type="ECO:0000256" key="2">
    <source>
        <dbReference type="ARBA" id="ARBA00004818"/>
    </source>
</evidence>
<dbReference type="InterPro" id="IPR023214">
    <property type="entry name" value="HAD_sf"/>
</dbReference>
<dbReference type="PANTHER" id="PTHR43434:SF1">
    <property type="entry name" value="PHOSPHOGLYCOLATE PHOSPHATASE"/>
    <property type="match status" value="1"/>
</dbReference>
<accession>A0A178II25</accession>
<dbReference type="InterPro" id="IPR050155">
    <property type="entry name" value="HAD-like_hydrolase_sf"/>
</dbReference>
<comment type="caution">
    <text evidence="5">The sequence shown here is derived from an EMBL/GenBank/DDBJ whole genome shotgun (WGS) entry which is preliminary data.</text>
</comment>
<dbReference type="AlphaFoldDB" id="A0A178II25"/>
<dbReference type="GO" id="GO:0006281">
    <property type="term" value="P:DNA repair"/>
    <property type="evidence" value="ECO:0007669"/>
    <property type="project" value="TreeGrafter"/>
</dbReference>
<dbReference type="GO" id="GO:0005829">
    <property type="term" value="C:cytosol"/>
    <property type="evidence" value="ECO:0007669"/>
    <property type="project" value="TreeGrafter"/>
</dbReference>
<dbReference type="InterPro" id="IPR023198">
    <property type="entry name" value="PGP-like_dom2"/>
</dbReference>
<dbReference type="PANTHER" id="PTHR43434">
    <property type="entry name" value="PHOSPHOGLYCOLATE PHOSPHATASE"/>
    <property type="match status" value="1"/>
</dbReference>
<dbReference type="Gene3D" id="1.10.150.240">
    <property type="entry name" value="Putative phosphatase, domain 2"/>
    <property type="match status" value="1"/>
</dbReference>
<keyword evidence="6" id="KW-1185">Reference proteome</keyword>
<evidence type="ECO:0000313" key="6">
    <source>
        <dbReference type="Proteomes" id="UP000078486"/>
    </source>
</evidence>
<dbReference type="Proteomes" id="UP000078486">
    <property type="component" value="Unassembled WGS sequence"/>
</dbReference>
<dbReference type="SUPFAM" id="SSF56784">
    <property type="entry name" value="HAD-like"/>
    <property type="match status" value="1"/>
</dbReference>
<dbReference type="RefSeq" id="WP_068771686.1">
    <property type="nucleotide sequence ID" value="NZ_CP109796.1"/>
</dbReference>
<dbReference type="GO" id="GO:0008967">
    <property type="term" value="F:phosphoglycolate phosphatase activity"/>
    <property type="evidence" value="ECO:0007669"/>
    <property type="project" value="UniProtKB-EC"/>
</dbReference>
<evidence type="ECO:0000313" key="5">
    <source>
        <dbReference type="EMBL" id="OAM88877.1"/>
    </source>
</evidence>
<dbReference type="InterPro" id="IPR041492">
    <property type="entry name" value="HAD_2"/>
</dbReference>
<comment type="similarity">
    <text evidence="3">Belongs to the HAD-like hydrolase superfamily. CbbY/CbbZ/Gph/YieH family.</text>
</comment>
<name>A0A178II25_9BACT</name>
<proteinExistence type="inferred from homology"/>
<evidence type="ECO:0000256" key="3">
    <source>
        <dbReference type="ARBA" id="ARBA00006171"/>
    </source>
</evidence>
<comment type="catalytic activity">
    <reaction evidence="1">
        <text>2-phosphoglycolate + H2O = glycolate + phosphate</text>
        <dbReference type="Rhea" id="RHEA:14369"/>
        <dbReference type="ChEBI" id="CHEBI:15377"/>
        <dbReference type="ChEBI" id="CHEBI:29805"/>
        <dbReference type="ChEBI" id="CHEBI:43474"/>
        <dbReference type="ChEBI" id="CHEBI:58033"/>
        <dbReference type="EC" id="3.1.3.18"/>
    </reaction>
</comment>
<reference evidence="5 6" key="1">
    <citation type="submission" date="2016-01" db="EMBL/GenBank/DDBJ databases">
        <title>High potential of lignocellulose degradation of a new Verrucomicrobia species.</title>
        <authorList>
            <person name="Wang Y."/>
            <person name="Shi Y."/>
            <person name="Qiu Z."/>
            <person name="Liu S."/>
            <person name="Yang H."/>
        </authorList>
    </citation>
    <scope>NUCLEOTIDE SEQUENCE [LARGE SCALE GENOMIC DNA]</scope>
    <source>
        <strain evidence="5 6">TSB47</strain>
    </source>
</reference>
<organism evidence="5 6">
    <name type="scientific">Termitidicoccus mucosus</name>
    <dbReference type="NCBI Taxonomy" id="1184151"/>
    <lineage>
        <taxon>Bacteria</taxon>
        <taxon>Pseudomonadati</taxon>
        <taxon>Verrucomicrobiota</taxon>
        <taxon>Opitutia</taxon>
        <taxon>Opitutales</taxon>
        <taxon>Opitutaceae</taxon>
        <taxon>Termitidicoccus</taxon>
    </lineage>
</organism>
<comment type="pathway">
    <text evidence="2">Organic acid metabolism; glycolate biosynthesis; glycolate from 2-phosphoglycolate: step 1/1.</text>
</comment>
<dbReference type="OrthoDB" id="9807630at2"/>
<dbReference type="Pfam" id="PF13419">
    <property type="entry name" value="HAD_2"/>
    <property type="match status" value="1"/>
</dbReference>
<sequence>MSPRKAVFFDLDGTLLDHFAAIHRAHSHTRRHFGLPAPTMQEVHRAVGAGVDVAISRIFAGHDELLAQAIPVYKTYWDKNMLDGVELLPGSRELLEALNAAGVRCAVLTNKHGPSSRIVCGHLGITPLLAGIFGATDTPWLKPQAEFTAHALAAIGCDAAAACLIGDSIYDVQTGLNAGFPCHCVTTGTHGEAELRAAGASGVWPDMFAVGRNVFGLWK</sequence>
<gene>
    <name evidence="5" type="ORF">AW736_17760</name>
</gene>
<dbReference type="EMBL" id="LRRQ01000119">
    <property type="protein sequence ID" value="OAM88877.1"/>
    <property type="molecule type" value="Genomic_DNA"/>
</dbReference>